<evidence type="ECO:0000256" key="1">
    <source>
        <dbReference type="SAM" id="MobiDB-lite"/>
    </source>
</evidence>
<evidence type="ECO:0000313" key="2">
    <source>
        <dbReference type="EMBL" id="KTF07392.1"/>
    </source>
</evidence>
<organism evidence="2">
    <name type="scientific">marine sediment metagenome</name>
    <dbReference type="NCBI Taxonomy" id="412755"/>
    <lineage>
        <taxon>unclassified sequences</taxon>
        <taxon>metagenomes</taxon>
        <taxon>ecological metagenomes</taxon>
    </lineage>
</organism>
<comment type="caution">
    <text evidence="2">The sequence shown here is derived from an EMBL/GenBank/DDBJ whole genome shotgun (WGS) entry which is preliminary data.</text>
</comment>
<dbReference type="AlphaFoldDB" id="A0A1B6NWP3"/>
<protein>
    <submittedName>
        <fullName evidence="2">Uncharacterized protein</fullName>
    </submittedName>
</protein>
<sequence>LGISKEDLMPPQVEKEGADLDPMP</sequence>
<proteinExistence type="predicted"/>
<accession>A0A1B6NWP3</accession>
<name>A0A1B6NWP3_9ZZZZ</name>
<feature type="region of interest" description="Disordered" evidence="1">
    <location>
        <begin position="1"/>
        <end position="24"/>
    </location>
</feature>
<gene>
    <name evidence="2" type="ORF">MGSAQ_001112</name>
</gene>
<dbReference type="EMBL" id="AYSL01000567">
    <property type="protein sequence ID" value="KTF07392.1"/>
    <property type="molecule type" value="Genomic_DNA"/>
</dbReference>
<feature type="non-terminal residue" evidence="2">
    <location>
        <position position="1"/>
    </location>
</feature>
<reference evidence="2" key="1">
    <citation type="submission" date="2013-11" db="EMBL/GenBank/DDBJ databases">
        <title>Microbial diversity, functional groups and degradation webs in Northern and Southern Mediterranean and Red Sea marine crude oil polluted sites.</title>
        <authorList>
            <person name="Daffonchio D."/>
            <person name="Mapelli F."/>
            <person name="Ferrer M."/>
            <person name="Richter M."/>
            <person name="Cherif A."/>
            <person name="Malkawi H.I."/>
            <person name="Yakimov M.M."/>
            <person name="Abdel-Fattah Y.R."/>
            <person name="Blaghen M."/>
            <person name="Golyshin P.N."/>
            <person name="Kalogerakis N."/>
            <person name="Boon N."/>
            <person name="Magagnini M."/>
            <person name="Fava F."/>
        </authorList>
    </citation>
    <scope>NUCLEOTIDE SEQUENCE</scope>
</reference>
<feature type="compositionally biased region" description="Basic and acidic residues" evidence="1">
    <location>
        <begin position="1"/>
        <end position="18"/>
    </location>
</feature>